<organism evidence="1">
    <name type="scientific">freshwater metagenome</name>
    <dbReference type="NCBI Taxonomy" id="449393"/>
    <lineage>
        <taxon>unclassified sequences</taxon>
        <taxon>metagenomes</taxon>
        <taxon>ecological metagenomes</taxon>
    </lineage>
</organism>
<dbReference type="AlphaFoldDB" id="A0A6J7IHI3"/>
<accession>A0A6J7IHI3</accession>
<gene>
    <name evidence="1" type="ORF">UFOPK3720_00692</name>
</gene>
<sequence length="197" mass="20716">MILLGFAATLAACGGQAESAAPAREAASSTTTQPVGVKNDLQNWWGGQGVDVTWSATVSGQFSGDNYPGSQSPNGFAGVQQSSPSSVYRVALKPAVQDGAKTIFTLTPTMTVDGSQIAMQPIRVGFAADFYQRDGDPETQGMSKVQWRMIDGAGALLSCDSAISTSLDTPKGRIWYRVVAQCSQSSYQGTTFVLMLV</sequence>
<dbReference type="EMBL" id="CAFBNB010000109">
    <property type="protein sequence ID" value="CAB4930549.1"/>
    <property type="molecule type" value="Genomic_DNA"/>
</dbReference>
<name>A0A6J7IHI3_9ZZZZ</name>
<protein>
    <submittedName>
        <fullName evidence="1">Unannotated protein</fullName>
    </submittedName>
</protein>
<reference evidence="1" key="1">
    <citation type="submission" date="2020-05" db="EMBL/GenBank/DDBJ databases">
        <authorList>
            <person name="Chiriac C."/>
            <person name="Salcher M."/>
            <person name="Ghai R."/>
            <person name="Kavagutti S V."/>
        </authorList>
    </citation>
    <scope>NUCLEOTIDE SEQUENCE</scope>
</reference>
<proteinExistence type="predicted"/>
<evidence type="ECO:0000313" key="1">
    <source>
        <dbReference type="EMBL" id="CAB4930549.1"/>
    </source>
</evidence>